<keyword evidence="5" id="KW-0732">Signal</keyword>
<name>A0A377ND63_9GAMM</name>
<dbReference type="Pfam" id="PF00753">
    <property type="entry name" value="Lactamase_B"/>
    <property type="match status" value="1"/>
</dbReference>
<reference evidence="7 8" key="1">
    <citation type="submission" date="2018-06" db="EMBL/GenBank/DDBJ databases">
        <authorList>
            <consortium name="Pathogen Informatics"/>
            <person name="Doyle S."/>
        </authorList>
    </citation>
    <scope>NUCLEOTIDE SEQUENCE [LARGE SCALE GENOMIC DNA]</scope>
    <source>
        <strain evidence="7 8">NCTC12157</strain>
    </source>
</reference>
<evidence type="ECO:0000256" key="1">
    <source>
        <dbReference type="ARBA" id="ARBA00007749"/>
    </source>
</evidence>
<dbReference type="GO" id="GO:0046872">
    <property type="term" value="F:metal ion binding"/>
    <property type="evidence" value="ECO:0007669"/>
    <property type="project" value="UniProtKB-KW"/>
</dbReference>
<protein>
    <submittedName>
        <fullName evidence="7">Ribonuclease Z</fullName>
    </submittedName>
</protein>
<evidence type="ECO:0000313" key="8">
    <source>
        <dbReference type="Proteomes" id="UP000254304"/>
    </source>
</evidence>
<dbReference type="RefSeq" id="WP_244956607.1">
    <property type="nucleotide sequence ID" value="NZ_JALCLQ010000004.1"/>
</dbReference>
<dbReference type="PANTHER" id="PTHR42978">
    <property type="entry name" value="QUORUM-QUENCHING LACTONASE YTNP-RELATED-RELATED"/>
    <property type="match status" value="1"/>
</dbReference>
<accession>A0A377ND63</accession>
<evidence type="ECO:0000256" key="5">
    <source>
        <dbReference type="SAM" id="SignalP"/>
    </source>
</evidence>
<feature type="domain" description="Metallo-beta-lactamase" evidence="6">
    <location>
        <begin position="86"/>
        <end position="273"/>
    </location>
</feature>
<dbReference type="Proteomes" id="UP000254304">
    <property type="component" value="Unassembled WGS sequence"/>
</dbReference>
<evidence type="ECO:0000313" key="7">
    <source>
        <dbReference type="EMBL" id="STQ44704.1"/>
    </source>
</evidence>
<dbReference type="CDD" id="cd07720">
    <property type="entry name" value="OPHC2-like_MBL-fold"/>
    <property type="match status" value="1"/>
</dbReference>
<gene>
    <name evidence="7" type="primary">ytnP_2</name>
    <name evidence="7" type="ORF">NCTC12157_02427</name>
</gene>
<evidence type="ECO:0000256" key="2">
    <source>
        <dbReference type="ARBA" id="ARBA00022723"/>
    </source>
</evidence>
<dbReference type="SUPFAM" id="SSF56281">
    <property type="entry name" value="Metallo-hydrolase/oxidoreductase"/>
    <property type="match status" value="1"/>
</dbReference>
<comment type="similarity">
    <text evidence="1">Belongs to the metallo-beta-lactamase superfamily.</text>
</comment>
<keyword evidence="2" id="KW-0479">Metal-binding</keyword>
<dbReference type="PROSITE" id="PS51257">
    <property type="entry name" value="PROKAR_LIPOPROTEIN"/>
    <property type="match status" value="1"/>
</dbReference>
<feature type="chain" id="PRO_5017077153" evidence="5">
    <location>
        <begin position="28"/>
        <end position="295"/>
    </location>
</feature>
<organism evidence="7 8">
    <name type="scientific">Ewingella americana</name>
    <dbReference type="NCBI Taxonomy" id="41202"/>
    <lineage>
        <taxon>Bacteria</taxon>
        <taxon>Pseudomonadati</taxon>
        <taxon>Pseudomonadota</taxon>
        <taxon>Gammaproteobacteria</taxon>
        <taxon>Enterobacterales</taxon>
        <taxon>Yersiniaceae</taxon>
        <taxon>Ewingella</taxon>
    </lineage>
</organism>
<dbReference type="Gene3D" id="3.60.15.10">
    <property type="entry name" value="Ribonuclease Z/Hydroxyacylglutathione hydrolase-like"/>
    <property type="match status" value="1"/>
</dbReference>
<evidence type="ECO:0000256" key="3">
    <source>
        <dbReference type="ARBA" id="ARBA00022801"/>
    </source>
</evidence>
<dbReference type="GeneID" id="78379987"/>
<dbReference type="SMART" id="SM00849">
    <property type="entry name" value="Lactamase_B"/>
    <property type="match status" value="1"/>
</dbReference>
<dbReference type="InterPro" id="IPR051013">
    <property type="entry name" value="MBL_superfamily_lactonases"/>
</dbReference>
<evidence type="ECO:0000259" key="6">
    <source>
        <dbReference type="SMART" id="SM00849"/>
    </source>
</evidence>
<dbReference type="AlphaFoldDB" id="A0A377ND63"/>
<dbReference type="PANTHER" id="PTHR42978:SF6">
    <property type="entry name" value="QUORUM-QUENCHING LACTONASE YTNP-RELATED"/>
    <property type="match status" value="1"/>
</dbReference>
<proteinExistence type="inferred from homology"/>
<dbReference type="EMBL" id="UGGO01000001">
    <property type="protein sequence ID" value="STQ44704.1"/>
    <property type="molecule type" value="Genomic_DNA"/>
</dbReference>
<keyword evidence="4" id="KW-0862">Zinc</keyword>
<keyword evidence="3" id="KW-0378">Hydrolase</keyword>
<dbReference type="InterPro" id="IPR001279">
    <property type="entry name" value="Metallo-B-lactamas"/>
</dbReference>
<dbReference type="InterPro" id="IPR036866">
    <property type="entry name" value="RibonucZ/Hydroxyglut_hydro"/>
</dbReference>
<dbReference type="GO" id="GO:0016787">
    <property type="term" value="F:hydrolase activity"/>
    <property type="evidence" value="ECO:0007669"/>
    <property type="project" value="UniProtKB-KW"/>
</dbReference>
<sequence length="295" mass="31429">MLRTLKMKKTLIFSAVLMACSAFSAWADNAPAYKTFQVGKLEVTSLLDKNNALPNDGKVLGVDVGPKAVADVLKSAGAETDKIELSVDALLIKDGKKNILIDTGLGPSVQGALIQSLAKAGHTPEQITDVLITHVHGDHIGGLVTADGKQAFPNAVVKISAPDWQWLQGMPKMADLVKVIKPQVKTFAPGDKVLDGIQSVSLKGHTPGHVGYQITSGKARIYDIGDSAHSSIVSLAKPEWAISYDNDRAEGIASREKLLAQLAADHELIFAPHFPFPGVGYIVAKGDHYVFQPAK</sequence>
<evidence type="ECO:0000256" key="4">
    <source>
        <dbReference type="ARBA" id="ARBA00022833"/>
    </source>
</evidence>
<feature type="signal peptide" evidence="5">
    <location>
        <begin position="1"/>
        <end position="27"/>
    </location>
</feature>